<gene>
    <name evidence="2" type="ORF">KSZ_32630</name>
</gene>
<keyword evidence="3" id="KW-1185">Reference proteome</keyword>
<evidence type="ECO:0000256" key="1">
    <source>
        <dbReference type="SAM" id="MobiDB-lite"/>
    </source>
</evidence>
<organism evidence="2 3">
    <name type="scientific">Dictyobacter formicarum</name>
    <dbReference type="NCBI Taxonomy" id="2778368"/>
    <lineage>
        <taxon>Bacteria</taxon>
        <taxon>Bacillati</taxon>
        <taxon>Chloroflexota</taxon>
        <taxon>Ktedonobacteria</taxon>
        <taxon>Ktedonobacterales</taxon>
        <taxon>Dictyobacteraceae</taxon>
        <taxon>Dictyobacter</taxon>
    </lineage>
</organism>
<reference evidence="2 3" key="1">
    <citation type="journal article" date="2021" name="Int. J. Syst. Evol. Microbiol.">
        <title>Reticulibacter mediterranei gen. nov., sp. nov., within the new family Reticulibacteraceae fam. nov., and Ktedonospora formicarum gen. nov., sp. nov., Ktedonobacter robiniae sp. nov., Dictyobacter formicarum sp. nov. and Dictyobacter arantiisoli sp. nov., belonging to the class Ktedonobacteria.</title>
        <authorList>
            <person name="Yabe S."/>
            <person name="Zheng Y."/>
            <person name="Wang C.M."/>
            <person name="Sakai Y."/>
            <person name="Abe K."/>
            <person name="Yokota A."/>
            <person name="Donadio S."/>
            <person name="Cavaletti L."/>
            <person name="Monciardini P."/>
        </authorList>
    </citation>
    <scope>NUCLEOTIDE SEQUENCE [LARGE SCALE GENOMIC DNA]</scope>
    <source>
        <strain evidence="2 3">SOSP1-9</strain>
    </source>
</reference>
<protein>
    <submittedName>
        <fullName evidence="2">Uncharacterized protein</fullName>
    </submittedName>
</protein>
<name>A0ABQ3VGF2_9CHLR</name>
<feature type="region of interest" description="Disordered" evidence="1">
    <location>
        <begin position="28"/>
        <end position="56"/>
    </location>
</feature>
<sequence>MILLSIYHQEDGKTDNTQRCSAEIRNQAATHQKSTGVKPGRASGKTGYASHLYWDD</sequence>
<dbReference type="EMBL" id="BNJJ01000008">
    <property type="protein sequence ID" value="GHO85257.1"/>
    <property type="molecule type" value="Genomic_DNA"/>
</dbReference>
<evidence type="ECO:0000313" key="3">
    <source>
        <dbReference type="Proteomes" id="UP000635565"/>
    </source>
</evidence>
<proteinExistence type="predicted"/>
<dbReference type="Proteomes" id="UP000635565">
    <property type="component" value="Unassembled WGS sequence"/>
</dbReference>
<accession>A0ABQ3VGF2</accession>
<comment type="caution">
    <text evidence="2">The sequence shown here is derived from an EMBL/GenBank/DDBJ whole genome shotgun (WGS) entry which is preliminary data.</text>
</comment>
<evidence type="ECO:0000313" key="2">
    <source>
        <dbReference type="EMBL" id="GHO85257.1"/>
    </source>
</evidence>